<dbReference type="EnsemblFungi" id="CEF75727">
    <property type="protein sequence ID" value="CEF75727"/>
    <property type="gene ID" value="FGRRES_13741"/>
</dbReference>
<dbReference type="eggNOG" id="ENOG502RWZ4">
    <property type="taxonomic scope" value="Eukaryota"/>
</dbReference>
<accession>I1SA60</accession>
<dbReference type="InParanoid" id="I1SA60"/>
<dbReference type="HOGENOM" id="CLU_2386202_0_0_1"/>
<accession>A0A098DB98</accession>
<feature type="compositionally biased region" description="Low complexity" evidence="1">
    <location>
        <begin position="13"/>
        <end position="27"/>
    </location>
</feature>
<dbReference type="EMBL" id="HG970332">
    <property type="protein sequence ID" value="CEF75727.1"/>
    <property type="molecule type" value="Genomic_DNA"/>
</dbReference>
<feature type="compositionally biased region" description="Polar residues" evidence="1">
    <location>
        <begin position="30"/>
        <end position="46"/>
    </location>
</feature>
<feature type="region of interest" description="Disordered" evidence="1">
    <location>
        <begin position="12"/>
        <end position="100"/>
    </location>
</feature>
<reference evidence="2 4" key="3">
    <citation type="journal article" date="2015" name="BMC Genomics">
        <title>The completed genome sequence of the pathogenic ascomycete fungus Fusarium graminearum.</title>
        <authorList>
            <person name="King R."/>
            <person name="Urban M."/>
            <person name="Hammond-Kosack M.C."/>
            <person name="Hassani-Pak K."/>
            <person name="Hammond-Kosack K.E."/>
        </authorList>
    </citation>
    <scope>NUCLEOTIDE SEQUENCE [LARGE SCALE GENOMIC DNA]</scope>
    <source>
        <strain evidence="4">ATCC MYA-4620 / CBS 123657 / FGSC 9075 / NRRL 31084 / PH-1</strain>
        <strain evidence="2">PH-1</strain>
    </source>
</reference>
<reference evidence="3" key="4">
    <citation type="submission" date="2017-01" db="UniProtKB">
        <authorList>
            <consortium name="EnsemblFungi"/>
        </authorList>
    </citation>
    <scope>IDENTIFICATION</scope>
    <source>
        <strain evidence="3">PH-1 / ATCC MYA-4620 / FGSC 9075 / NRRL 31084</strain>
    </source>
</reference>
<evidence type="ECO:0000313" key="2">
    <source>
        <dbReference type="EMBL" id="CEF75727.1"/>
    </source>
</evidence>
<keyword evidence="4" id="KW-1185">Reference proteome</keyword>
<organism evidence="2 4">
    <name type="scientific">Gibberella zeae (strain ATCC MYA-4620 / CBS 123657 / FGSC 9075 / NRRL 31084 / PH-1)</name>
    <name type="common">Wheat head blight fungus</name>
    <name type="synonym">Fusarium graminearum</name>
    <dbReference type="NCBI Taxonomy" id="229533"/>
    <lineage>
        <taxon>Eukaryota</taxon>
        <taxon>Fungi</taxon>
        <taxon>Dikarya</taxon>
        <taxon>Ascomycota</taxon>
        <taxon>Pezizomycotina</taxon>
        <taxon>Sordariomycetes</taxon>
        <taxon>Hypocreomycetidae</taxon>
        <taxon>Hypocreales</taxon>
        <taxon>Nectriaceae</taxon>
        <taxon>Fusarium</taxon>
    </lineage>
</organism>
<dbReference type="KEGG" id="fgr:FGSG_13741"/>
<evidence type="ECO:0000313" key="3">
    <source>
        <dbReference type="EnsemblFungi" id="CEF75727"/>
    </source>
</evidence>
<dbReference type="RefSeq" id="XP_011319296.1">
    <property type="nucleotide sequence ID" value="XM_011320994.1"/>
</dbReference>
<name>I1SA60_GIBZE</name>
<reference evidence="3 4" key="1">
    <citation type="journal article" date="2007" name="Science">
        <title>The Fusarium graminearum genome reveals a link between localized polymorphism and pathogen specialization.</title>
        <authorList>
            <person name="Cuomo C.A."/>
            <person name="Gueldener U."/>
            <person name="Xu J.-R."/>
            <person name="Trail F."/>
            <person name="Turgeon B.G."/>
            <person name="Di Pietro A."/>
            <person name="Walton J.D."/>
            <person name="Ma L.-J."/>
            <person name="Baker S.E."/>
            <person name="Rep M."/>
            <person name="Adam G."/>
            <person name="Antoniw J."/>
            <person name="Baldwin T."/>
            <person name="Calvo S.E."/>
            <person name="Chang Y.-L."/>
            <person name="DeCaprio D."/>
            <person name="Gale L.R."/>
            <person name="Gnerre S."/>
            <person name="Goswami R.S."/>
            <person name="Hammond-Kosack K."/>
            <person name="Harris L.J."/>
            <person name="Hilburn K."/>
            <person name="Kennell J.C."/>
            <person name="Kroken S."/>
            <person name="Magnuson J.K."/>
            <person name="Mannhaupt G."/>
            <person name="Mauceli E.W."/>
            <person name="Mewes H.-W."/>
            <person name="Mitterbauer R."/>
            <person name="Muehlbauer G."/>
            <person name="Muensterkoetter M."/>
            <person name="Nelson D."/>
            <person name="O'Donnell K."/>
            <person name="Ouellet T."/>
            <person name="Qi W."/>
            <person name="Quesneville H."/>
            <person name="Roncero M.I.G."/>
            <person name="Seong K.-Y."/>
            <person name="Tetko I.V."/>
            <person name="Urban M."/>
            <person name="Waalwijk C."/>
            <person name="Ward T.J."/>
            <person name="Yao J."/>
            <person name="Birren B.W."/>
            <person name="Kistler H.C."/>
        </authorList>
    </citation>
    <scope>NUCLEOTIDE SEQUENCE [LARGE SCALE GENOMIC DNA]</scope>
    <source>
        <strain evidence="4">ATCC MYA-4620 / CBS 123657 / FGSC 9075 / NRRL 31084 / PH-1</strain>
        <strain evidence="3">PH-1 / ATCC MYA-4620 / FGSC 9075 / NRRL 31084</strain>
    </source>
</reference>
<proteinExistence type="predicted"/>
<sequence length="100" mass="11160">MSCITSRIKTFLSGSSSLSSSASQYDPSSEKNAQSYQLQTVSQSDATPPPPPYSSTPSCDQSLSKPFILEFEPPSQQGYRVSRPSESNRQRFIYRQITRE</sequence>
<feature type="compositionally biased region" description="Polar residues" evidence="1">
    <location>
        <begin position="74"/>
        <end position="87"/>
    </location>
</feature>
<reference evidence="3 4" key="2">
    <citation type="journal article" date="2010" name="Nature">
        <title>Comparative genomics reveals mobile pathogenicity chromosomes in Fusarium.</title>
        <authorList>
            <person name="Ma L.J."/>
            <person name="van der Does H.C."/>
            <person name="Borkovich K.A."/>
            <person name="Coleman J.J."/>
            <person name="Daboussi M.J."/>
            <person name="Di Pietro A."/>
            <person name="Dufresne M."/>
            <person name="Freitag M."/>
            <person name="Grabherr M."/>
            <person name="Henrissat B."/>
            <person name="Houterman P.M."/>
            <person name="Kang S."/>
            <person name="Shim W.B."/>
            <person name="Woloshuk C."/>
            <person name="Xie X."/>
            <person name="Xu J.R."/>
            <person name="Antoniw J."/>
            <person name="Baker S.E."/>
            <person name="Bluhm B.H."/>
            <person name="Breakspear A."/>
            <person name="Brown D.W."/>
            <person name="Butchko R.A."/>
            <person name="Chapman S."/>
            <person name="Coulson R."/>
            <person name="Coutinho P.M."/>
            <person name="Danchin E.G."/>
            <person name="Diener A."/>
            <person name="Gale L.R."/>
            <person name="Gardiner D.M."/>
            <person name="Goff S."/>
            <person name="Hammond-Kosack K.E."/>
            <person name="Hilburn K."/>
            <person name="Hua-Van A."/>
            <person name="Jonkers W."/>
            <person name="Kazan K."/>
            <person name="Kodira C.D."/>
            <person name="Koehrsen M."/>
            <person name="Kumar L."/>
            <person name="Lee Y.H."/>
            <person name="Li L."/>
            <person name="Manners J.M."/>
            <person name="Miranda-Saavedra D."/>
            <person name="Mukherjee M."/>
            <person name="Park G."/>
            <person name="Park J."/>
            <person name="Park S.Y."/>
            <person name="Proctor R.H."/>
            <person name="Regev A."/>
            <person name="Ruiz-Roldan M.C."/>
            <person name="Sain D."/>
            <person name="Sakthikumar S."/>
            <person name="Sykes S."/>
            <person name="Schwartz D.C."/>
            <person name="Turgeon B.G."/>
            <person name="Wapinski I."/>
            <person name="Yoder O."/>
            <person name="Young S."/>
            <person name="Zeng Q."/>
            <person name="Zhou S."/>
            <person name="Galagan J."/>
            <person name="Cuomo C.A."/>
            <person name="Kistler H.C."/>
            <person name="Rep M."/>
        </authorList>
    </citation>
    <scope>GENOME REANNOTATION</scope>
    <source>
        <strain evidence="4">ATCC MYA-4620 / CBS 123657 / FGSC 9075 / NRRL 31084 / PH-1</strain>
        <strain evidence="3">PH-1 / ATCC MYA-4620 / FGSC 9075 / NRRL 31084</strain>
    </source>
</reference>
<gene>
    <name evidence="2" type="ORF">FGRAMPH1_01T07847</name>
</gene>
<evidence type="ECO:0000256" key="1">
    <source>
        <dbReference type="SAM" id="MobiDB-lite"/>
    </source>
</evidence>
<protein>
    <submittedName>
        <fullName evidence="2">Chromosome 1, complete genome</fullName>
    </submittedName>
</protein>
<dbReference type="VEuPathDB" id="FungiDB:FGRAMPH1_01G07847"/>
<dbReference type="OrthoDB" id="5080543at2759"/>
<dbReference type="Proteomes" id="UP000070720">
    <property type="component" value="Chromosome 1"/>
</dbReference>
<dbReference type="AlphaFoldDB" id="I1SA60"/>
<evidence type="ECO:0000313" key="4">
    <source>
        <dbReference type="Proteomes" id="UP000070720"/>
    </source>
</evidence>